<feature type="region of interest" description="Disordered" evidence="1">
    <location>
        <begin position="169"/>
        <end position="188"/>
    </location>
</feature>
<protein>
    <submittedName>
        <fullName evidence="4">C2 calcium-dependent domain-containing protein 4C-like</fullName>
    </submittedName>
</protein>
<dbReference type="InterPro" id="IPR043549">
    <property type="entry name" value="C2C4C/C2C4D"/>
</dbReference>
<dbReference type="PANTHER" id="PTHR46291:SF4">
    <property type="entry name" value="C2 CALCIUM-DEPENDENT DOMAIN-CONTAINING PROTEIN 4C-LIKE"/>
    <property type="match status" value="1"/>
</dbReference>
<dbReference type="AlphaFoldDB" id="A0A6P4XDB9"/>
<evidence type="ECO:0000313" key="3">
    <source>
        <dbReference type="Proteomes" id="UP000515135"/>
    </source>
</evidence>
<dbReference type="PANTHER" id="PTHR46291">
    <property type="entry name" value="C2 DOMAIN-CONTAINING PROTEIN"/>
    <property type="match status" value="1"/>
</dbReference>
<organism evidence="3 4">
    <name type="scientific">Branchiostoma belcheri</name>
    <name type="common">Amphioxus</name>
    <dbReference type="NCBI Taxonomy" id="7741"/>
    <lineage>
        <taxon>Eukaryota</taxon>
        <taxon>Metazoa</taxon>
        <taxon>Chordata</taxon>
        <taxon>Cephalochordata</taxon>
        <taxon>Leptocardii</taxon>
        <taxon>Amphioxiformes</taxon>
        <taxon>Branchiostomatidae</taxon>
        <taxon>Branchiostoma</taxon>
    </lineage>
</organism>
<dbReference type="RefSeq" id="XP_019614565.1">
    <property type="nucleotide sequence ID" value="XM_019759006.1"/>
</dbReference>
<dbReference type="InterPro" id="IPR000008">
    <property type="entry name" value="C2_dom"/>
</dbReference>
<reference evidence="4" key="1">
    <citation type="submission" date="2025-08" db="UniProtKB">
        <authorList>
            <consortium name="RefSeq"/>
        </authorList>
    </citation>
    <scope>IDENTIFICATION</scope>
    <source>
        <tissue evidence="4">Gonad</tissue>
    </source>
</reference>
<feature type="compositionally biased region" description="Low complexity" evidence="1">
    <location>
        <begin position="365"/>
        <end position="393"/>
    </location>
</feature>
<dbReference type="Gene3D" id="2.60.40.150">
    <property type="entry name" value="C2 domain"/>
    <property type="match status" value="2"/>
</dbReference>
<evidence type="ECO:0000313" key="4">
    <source>
        <dbReference type="RefSeq" id="XP_019614565.1"/>
    </source>
</evidence>
<dbReference type="PROSITE" id="PS50004">
    <property type="entry name" value="C2"/>
    <property type="match status" value="2"/>
</dbReference>
<dbReference type="GeneID" id="109462450"/>
<gene>
    <name evidence="4" type="primary">LOC109462450</name>
</gene>
<feature type="region of interest" description="Disordered" evidence="1">
    <location>
        <begin position="246"/>
        <end position="268"/>
    </location>
</feature>
<feature type="compositionally biased region" description="Low complexity" evidence="1">
    <location>
        <begin position="444"/>
        <end position="456"/>
    </location>
</feature>
<feature type="compositionally biased region" description="Polar residues" evidence="1">
    <location>
        <begin position="318"/>
        <end position="329"/>
    </location>
</feature>
<feature type="region of interest" description="Disordered" evidence="1">
    <location>
        <begin position="1"/>
        <end position="35"/>
    </location>
</feature>
<dbReference type="InterPro" id="IPR035892">
    <property type="entry name" value="C2_domain_sf"/>
</dbReference>
<dbReference type="SMART" id="SM00239">
    <property type="entry name" value="C2"/>
    <property type="match status" value="2"/>
</dbReference>
<feature type="domain" description="C2" evidence="2">
    <location>
        <begin position="628"/>
        <end position="763"/>
    </location>
</feature>
<evidence type="ECO:0000256" key="1">
    <source>
        <dbReference type="SAM" id="MobiDB-lite"/>
    </source>
</evidence>
<dbReference type="KEGG" id="bbel:109462450"/>
<dbReference type="CDD" id="cd00276">
    <property type="entry name" value="C2B_Synaptotagmin"/>
    <property type="match status" value="1"/>
</dbReference>
<dbReference type="SUPFAM" id="SSF49562">
    <property type="entry name" value="C2 domain (Calcium/lipid-binding domain, CaLB)"/>
    <property type="match status" value="2"/>
</dbReference>
<dbReference type="Pfam" id="PF00168">
    <property type="entry name" value="C2"/>
    <property type="match status" value="2"/>
</dbReference>
<feature type="compositionally biased region" description="Low complexity" evidence="1">
    <location>
        <begin position="14"/>
        <end position="26"/>
    </location>
</feature>
<feature type="region of interest" description="Disordered" evidence="1">
    <location>
        <begin position="318"/>
        <end position="472"/>
    </location>
</feature>
<sequence>MPPTRTGGRRAARQSTSVTVEEQSTTGDGHTQKPPKLTMKTLQKQLHDLQEVTTRLMDRLETSAHPLAVPTSVQGGVVGTATVGVTTATVTAAVTTAPNTVTTASSVSLLQNSILATSVATSSSTVPIYSTTATLGLSPHGVCISGMWLVNSVRNLHVRSARDGVVAASGTDDARRRPCTNVLTPDTIPEFEIPTTELPCRLPSDESPPHDSRVVPSASIQSAADLERKTSVFWTSSSESLLLSVSRQNSRESDGCGSYSTPPRSPVRPRARRFGVWVRPDCAEASPAKTDDPDGVNSDPISRAAMTLQHLGRKTTSYGFTTLDTSPTTNRKESLYFGRTSPRVVTPESGSDDGWRLPSNKRHSNASSRASNSPQSGRSVASGSSTESSPVSSPRLTRHRKWSCDSESNYKRRGSKRSPKYVRRQRQSTRRRSSLTVPQMDCFSSGSSASSAEPSPNVQRKVSPQPRERSVSLQVPTFTPFRRDSREKEAGLLPHYLGELKFSVEFVKRGRQLKVSIIKAENLGGHKHAKNNVNSYIRLYLLPGKVGRQQTRTVKHTRNPVFNEEFYFGGLGLQMLNDMKLRMKVFSKTPHLRRDALLGEVQVVLGTLDLSHENRLWRNLEPRTDSEDLGMLNLSLCYQARADNMLVTVVKAENLPRNALIGPPDSYVRIVIRGPDGAEDDVRHTKIQRKTCDPVFKEAFNFPFPSEIFEDCSIIVTVYDHARILADGVIGQVRLGAMATEESERQHVRRAVRHRGKPINVWHDLMETE</sequence>
<accession>A0A6P4XDB9</accession>
<dbReference type="OrthoDB" id="9947256at2759"/>
<feature type="domain" description="C2" evidence="2">
    <location>
        <begin position="496"/>
        <end position="618"/>
    </location>
</feature>
<feature type="compositionally biased region" description="Basic residues" evidence="1">
    <location>
        <begin position="411"/>
        <end position="433"/>
    </location>
</feature>
<dbReference type="Proteomes" id="UP000515135">
    <property type="component" value="Unplaced"/>
</dbReference>
<proteinExistence type="predicted"/>
<name>A0A6P4XDB9_BRABE</name>
<evidence type="ECO:0000259" key="2">
    <source>
        <dbReference type="PROSITE" id="PS50004"/>
    </source>
</evidence>
<keyword evidence="3" id="KW-1185">Reference proteome</keyword>